<gene>
    <name evidence="2" type="ORF">Tco_0706591</name>
</gene>
<feature type="region of interest" description="Disordered" evidence="1">
    <location>
        <begin position="373"/>
        <end position="530"/>
    </location>
</feature>
<evidence type="ECO:0000256" key="1">
    <source>
        <dbReference type="SAM" id="MobiDB-lite"/>
    </source>
</evidence>
<organism evidence="2 3">
    <name type="scientific">Tanacetum coccineum</name>
    <dbReference type="NCBI Taxonomy" id="301880"/>
    <lineage>
        <taxon>Eukaryota</taxon>
        <taxon>Viridiplantae</taxon>
        <taxon>Streptophyta</taxon>
        <taxon>Embryophyta</taxon>
        <taxon>Tracheophyta</taxon>
        <taxon>Spermatophyta</taxon>
        <taxon>Magnoliopsida</taxon>
        <taxon>eudicotyledons</taxon>
        <taxon>Gunneridae</taxon>
        <taxon>Pentapetalae</taxon>
        <taxon>asterids</taxon>
        <taxon>campanulids</taxon>
        <taxon>Asterales</taxon>
        <taxon>Asteraceae</taxon>
        <taxon>Asteroideae</taxon>
        <taxon>Anthemideae</taxon>
        <taxon>Anthemidinae</taxon>
        <taxon>Tanacetum</taxon>
    </lineage>
</organism>
<feature type="compositionally biased region" description="Acidic residues" evidence="1">
    <location>
        <begin position="426"/>
        <end position="463"/>
    </location>
</feature>
<feature type="compositionally biased region" description="Acidic residues" evidence="1">
    <location>
        <begin position="476"/>
        <end position="496"/>
    </location>
</feature>
<evidence type="ECO:0000313" key="3">
    <source>
        <dbReference type="Proteomes" id="UP001151760"/>
    </source>
</evidence>
<keyword evidence="3" id="KW-1185">Reference proteome</keyword>
<reference evidence="2" key="2">
    <citation type="submission" date="2022-01" db="EMBL/GenBank/DDBJ databases">
        <authorList>
            <person name="Yamashiro T."/>
            <person name="Shiraishi A."/>
            <person name="Satake H."/>
            <person name="Nakayama K."/>
        </authorList>
    </citation>
    <scope>NUCLEOTIDE SEQUENCE</scope>
</reference>
<dbReference type="Proteomes" id="UP001151760">
    <property type="component" value="Unassembled WGS sequence"/>
</dbReference>
<name>A0ABQ4Y9W3_9ASTR</name>
<reference evidence="2" key="1">
    <citation type="journal article" date="2022" name="Int. J. Mol. Sci.">
        <title>Draft Genome of Tanacetum Coccineum: Genomic Comparison of Closely Related Tanacetum-Family Plants.</title>
        <authorList>
            <person name="Yamashiro T."/>
            <person name="Shiraishi A."/>
            <person name="Nakayama K."/>
            <person name="Satake H."/>
        </authorList>
    </citation>
    <scope>NUCLEOTIDE SEQUENCE</scope>
</reference>
<comment type="caution">
    <text evidence="2">The sequence shown here is derived from an EMBL/GenBank/DDBJ whole genome shotgun (WGS) entry which is preliminary data.</text>
</comment>
<feature type="compositionally biased region" description="Basic and acidic residues" evidence="1">
    <location>
        <begin position="396"/>
        <end position="419"/>
    </location>
</feature>
<protein>
    <submittedName>
        <fullName evidence="2">Uncharacterized protein</fullName>
    </submittedName>
</protein>
<feature type="compositionally biased region" description="Polar residues" evidence="1">
    <location>
        <begin position="374"/>
        <end position="383"/>
    </location>
</feature>
<feature type="region of interest" description="Disordered" evidence="1">
    <location>
        <begin position="296"/>
        <end position="350"/>
    </location>
</feature>
<sequence length="1077" mass="123269">MLEESWTLPKHRKKALDDALVAPENRLMIRKCNQRLSSTLKSNEPTIQVALDALKLTHFYNAFEVSADVPEIYMHEFWATVTKHHFLLQFKLNGKSHTVNVDNFRDMLKICPKLPGQKFEEPLFEEEILPLIRDLGHTGDIKVISDANINHMHQPWRSLAAIINKCLSGKTTGLERLRLSRAQLLWGMYYNKYIDYVYLLWEDFVFQVENKDSKKNNDMFYPRFTKVIIDYFMAKDPSISRRNKMFWHTVRDDSMFTTIRVISKHQDTQIYDANLPQQLTNQAMLESEAYKTYRAYATGEKTPKPKKKKADSESSPNEKPAPASKGKRVKTSSKAAQSTKEKQPATKSKAKGLTVLSEVALTEDEQMKLATKRSWIQTHSSHAIGSGDGVDTLSKVPDEQPQKKSGTDKGAGDKPEVPDVPKYNSDSEEESWTFSDGNDDDDVNEESDAHDDSDENESDDEGDDFVHPNLSTYTPDDQDEEENVEDEEEAEDDEDISDQRVHTPPDYQLSEESKKQEDDDVEAGEEYGDEEMLYGDLNLNRERINAEMTEAHATKDTEDANENLTAVTPVVQQQSSFASDLVSKFLNPSTDEVTALESELSMLKHLNLFAEAISSIPGIIDKYLATKMKEAVDVAIQLKSNKLKEEAQAENQDFINSLDSNMTKIIKQQVKAQTSKIMSKLEKYVTDTLGAEVLVRTTNQPQTSYAVASSLSKLELKKILMDKMEENKSIDRSEVQKNLYNALVEAYNTDKDIISTYGDVVTISRGHGDEDKDEEPSVGSNRWTKRRRSGKETESTNEPTHKESRTTSSSRDASRSQPTDLDESTHQEFNTGDDDQALPLIPNARGHLVIPFDHFINNDLEYLKGGNLSHKYTTSITKTKAADYGQIKWIEDMIPRSMWSTVPVVYDKHAYWGTYHWGPKRQRFYGYANNMETSKDVYSKHKIIAVISLKIMTFYGYSHLEEITSDERYALNVALRMYTRRIVIQERVEDLQLAVESYQKKINLSRPDSQRSDLRKMTLYTTYPDIKGVIYQDDMNRNRLMRTDELHKFSDGTLNHVRTALNDIAIGIQMEYLPKRR</sequence>
<accession>A0ABQ4Y9W3</accession>
<dbReference type="EMBL" id="BQNB010010177">
    <property type="protein sequence ID" value="GJS73750.1"/>
    <property type="molecule type" value="Genomic_DNA"/>
</dbReference>
<feature type="compositionally biased region" description="Acidic residues" evidence="1">
    <location>
        <begin position="518"/>
        <end position="530"/>
    </location>
</feature>
<proteinExistence type="predicted"/>
<feature type="compositionally biased region" description="Basic and acidic residues" evidence="1">
    <location>
        <begin position="790"/>
        <end position="805"/>
    </location>
</feature>
<feature type="region of interest" description="Disordered" evidence="1">
    <location>
        <begin position="765"/>
        <end position="838"/>
    </location>
</feature>
<evidence type="ECO:0000313" key="2">
    <source>
        <dbReference type="EMBL" id="GJS73750.1"/>
    </source>
</evidence>